<keyword evidence="3" id="KW-1185">Reference proteome</keyword>
<proteinExistence type="predicted"/>
<name>A0A1H8GYS9_9RHOB</name>
<dbReference type="RefSeq" id="WP_089904372.1">
    <property type="nucleotide sequence ID" value="NZ_FOCI01000018.1"/>
</dbReference>
<keyword evidence="2" id="KW-0808">Transferase</keyword>
<feature type="domain" description="Polysaccharide pyruvyl transferase" evidence="1">
    <location>
        <begin position="19"/>
        <end position="303"/>
    </location>
</feature>
<dbReference type="STRING" id="245187.SAMN04488003_11854"/>
<dbReference type="GO" id="GO:0016740">
    <property type="term" value="F:transferase activity"/>
    <property type="evidence" value="ECO:0007669"/>
    <property type="project" value="UniProtKB-KW"/>
</dbReference>
<organism evidence="2 3">
    <name type="scientific">Loktanella fryxellensis</name>
    <dbReference type="NCBI Taxonomy" id="245187"/>
    <lineage>
        <taxon>Bacteria</taxon>
        <taxon>Pseudomonadati</taxon>
        <taxon>Pseudomonadota</taxon>
        <taxon>Alphaproteobacteria</taxon>
        <taxon>Rhodobacterales</taxon>
        <taxon>Roseobacteraceae</taxon>
        <taxon>Loktanella</taxon>
    </lineage>
</organism>
<dbReference type="OrthoDB" id="9799278at2"/>
<evidence type="ECO:0000313" key="3">
    <source>
        <dbReference type="Proteomes" id="UP000199585"/>
    </source>
</evidence>
<dbReference type="AlphaFoldDB" id="A0A1H8GYS9"/>
<evidence type="ECO:0000259" key="1">
    <source>
        <dbReference type="Pfam" id="PF04230"/>
    </source>
</evidence>
<dbReference type="Proteomes" id="UP000199585">
    <property type="component" value="Unassembled WGS sequence"/>
</dbReference>
<evidence type="ECO:0000313" key="2">
    <source>
        <dbReference type="EMBL" id="SEN49291.1"/>
    </source>
</evidence>
<gene>
    <name evidence="2" type="ORF">SAMN04488003_11854</name>
</gene>
<dbReference type="InterPro" id="IPR007345">
    <property type="entry name" value="Polysacch_pyruvyl_Trfase"/>
</dbReference>
<dbReference type="EMBL" id="FOCI01000018">
    <property type="protein sequence ID" value="SEN49291.1"/>
    <property type="molecule type" value="Genomic_DNA"/>
</dbReference>
<accession>A0A1H8GYS9</accession>
<dbReference type="Pfam" id="PF04230">
    <property type="entry name" value="PS_pyruv_trans"/>
    <property type="match status" value="1"/>
</dbReference>
<protein>
    <submittedName>
        <fullName evidence="2">Polysaccharide pyruvyl transferase</fullName>
    </submittedName>
</protein>
<sequence>MKQQDSKRIGILTLPFNGNYGGMIQSVALYRFLEQQGMEPIILRKKLWRPKWQRPILAFLRKIPGQNLFGVRERYMRQMAHELFLRQVMPSMTLPIYDTSGMSRIASQLDAVVVGSDQVWRGYLKNLDFLNYFLDFVPDGVKRISYAASFGLSDWAMPHLTADASKLLGRFDAMSVREHSAITICRETLERADAHCTLDPTLLLDAAAYERMMPVGDRSEHRTVLMYVLDKNGVMSEIEMRLRTDDGDLHTQVIENGETGKASAISLPEWLRAFRDAEHVLTDSFHGMVFSIIFRKNFYALGNRERGLDRFTSLLGQLGLEDRLVLDDAVPDNLSHIDYAPVEKRLAVLQQDSKDFLLRALQGSNEI</sequence>
<reference evidence="2 3" key="1">
    <citation type="submission" date="2016-10" db="EMBL/GenBank/DDBJ databases">
        <authorList>
            <person name="de Groot N.N."/>
        </authorList>
    </citation>
    <scope>NUCLEOTIDE SEQUENCE [LARGE SCALE GENOMIC DNA]</scope>
    <source>
        <strain evidence="2 3">DSM 16213</strain>
    </source>
</reference>